<evidence type="ECO:0000313" key="2">
    <source>
        <dbReference type="EMBL" id="TDU89842.1"/>
    </source>
</evidence>
<dbReference type="RefSeq" id="WP_133979855.1">
    <property type="nucleotide sequence ID" value="NZ_SOCE01000001.1"/>
</dbReference>
<dbReference type="PANTHER" id="PTHR41252">
    <property type="entry name" value="BLR2505 PROTEIN"/>
    <property type="match status" value="1"/>
</dbReference>
<dbReference type="PANTHER" id="PTHR41252:SF1">
    <property type="entry name" value="BLR2505 PROTEIN"/>
    <property type="match status" value="1"/>
</dbReference>
<feature type="domain" description="SnoaL-like" evidence="1">
    <location>
        <begin position="41"/>
        <end position="139"/>
    </location>
</feature>
<keyword evidence="3" id="KW-1185">Reference proteome</keyword>
<gene>
    <name evidence="2" type="ORF">EV138_3419</name>
</gene>
<dbReference type="Proteomes" id="UP000295151">
    <property type="component" value="Unassembled WGS sequence"/>
</dbReference>
<evidence type="ECO:0000259" key="1">
    <source>
        <dbReference type="Pfam" id="PF12680"/>
    </source>
</evidence>
<accession>A0A4R7TCK9</accession>
<name>A0A4R7TCK9_9ACTN</name>
<protein>
    <recommendedName>
        <fullName evidence="1">SnoaL-like domain-containing protein</fullName>
    </recommendedName>
</protein>
<evidence type="ECO:0000313" key="3">
    <source>
        <dbReference type="Proteomes" id="UP000295151"/>
    </source>
</evidence>
<dbReference type="EMBL" id="SOCE01000001">
    <property type="protein sequence ID" value="TDU89842.1"/>
    <property type="molecule type" value="Genomic_DNA"/>
</dbReference>
<dbReference type="SUPFAM" id="SSF54427">
    <property type="entry name" value="NTF2-like"/>
    <property type="match status" value="1"/>
</dbReference>
<proteinExistence type="predicted"/>
<dbReference type="InterPro" id="IPR037401">
    <property type="entry name" value="SnoaL-like"/>
</dbReference>
<dbReference type="Pfam" id="PF12680">
    <property type="entry name" value="SnoaL_2"/>
    <property type="match status" value="1"/>
</dbReference>
<dbReference type="Gene3D" id="3.10.450.50">
    <property type="match status" value="1"/>
</dbReference>
<dbReference type="OrthoDB" id="3813297at2"/>
<sequence>MTTTPGSSGAAQSSDTDVMAAMNRFYAAEAAYVAAGGSAAGADFTAVAACLDPDVVLYQAPGLPFTGTGEWRGHRGIQTFQDLFAETWQSMDVVQARVVADTSTVVMLLQVRFRARATGGTIETRIVQVNEIANGRIAEFRPYYWDPAAIVEVCAAS</sequence>
<organism evidence="2 3">
    <name type="scientific">Kribbella voronezhensis</name>
    <dbReference type="NCBI Taxonomy" id="2512212"/>
    <lineage>
        <taxon>Bacteria</taxon>
        <taxon>Bacillati</taxon>
        <taxon>Actinomycetota</taxon>
        <taxon>Actinomycetes</taxon>
        <taxon>Propionibacteriales</taxon>
        <taxon>Kribbellaceae</taxon>
        <taxon>Kribbella</taxon>
    </lineage>
</organism>
<dbReference type="AlphaFoldDB" id="A0A4R7TCK9"/>
<reference evidence="2 3" key="1">
    <citation type="submission" date="2019-03" db="EMBL/GenBank/DDBJ databases">
        <title>Genomic Encyclopedia of Type Strains, Phase III (KMG-III): the genomes of soil and plant-associated and newly described type strains.</title>
        <authorList>
            <person name="Whitman W."/>
        </authorList>
    </citation>
    <scope>NUCLEOTIDE SEQUENCE [LARGE SCALE GENOMIC DNA]</scope>
    <source>
        <strain evidence="2 3">VKM Ac-2575</strain>
    </source>
</reference>
<comment type="caution">
    <text evidence="2">The sequence shown here is derived from an EMBL/GenBank/DDBJ whole genome shotgun (WGS) entry which is preliminary data.</text>
</comment>
<dbReference type="InterPro" id="IPR032710">
    <property type="entry name" value="NTF2-like_dom_sf"/>
</dbReference>